<dbReference type="Proteomes" id="UP000554482">
    <property type="component" value="Unassembled WGS sequence"/>
</dbReference>
<protein>
    <submittedName>
        <fullName evidence="1">Uncharacterized protein</fullName>
    </submittedName>
</protein>
<sequence>MTGLISIDTVNHVSRNARALRETALNCGGEFCLGGFCASAGRRPRVVGADRRPRVVGAGGDGGEVEYVSRNVRALRETELNCGGEFRLGGFCASAGRRPPVVGADRRPRVVGADGDGGEGINRWIIESGKIG</sequence>
<evidence type="ECO:0000313" key="1">
    <source>
        <dbReference type="EMBL" id="KAF5195136.1"/>
    </source>
</evidence>
<dbReference type="EMBL" id="JABWDY010017776">
    <property type="protein sequence ID" value="KAF5195136.1"/>
    <property type="molecule type" value="Genomic_DNA"/>
</dbReference>
<dbReference type="AlphaFoldDB" id="A0A7J6WCG9"/>
<organism evidence="1 2">
    <name type="scientific">Thalictrum thalictroides</name>
    <name type="common">Rue-anemone</name>
    <name type="synonym">Anemone thalictroides</name>
    <dbReference type="NCBI Taxonomy" id="46969"/>
    <lineage>
        <taxon>Eukaryota</taxon>
        <taxon>Viridiplantae</taxon>
        <taxon>Streptophyta</taxon>
        <taxon>Embryophyta</taxon>
        <taxon>Tracheophyta</taxon>
        <taxon>Spermatophyta</taxon>
        <taxon>Magnoliopsida</taxon>
        <taxon>Ranunculales</taxon>
        <taxon>Ranunculaceae</taxon>
        <taxon>Thalictroideae</taxon>
        <taxon>Thalictrum</taxon>
    </lineage>
</organism>
<keyword evidence="2" id="KW-1185">Reference proteome</keyword>
<evidence type="ECO:0000313" key="2">
    <source>
        <dbReference type="Proteomes" id="UP000554482"/>
    </source>
</evidence>
<comment type="caution">
    <text evidence="1">The sequence shown here is derived from an EMBL/GenBank/DDBJ whole genome shotgun (WGS) entry which is preliminary data.</text>
</comment>
<name>A0A7J6WCG9_THATH</name>
<accession>A0A7J6WCG9</accession>
<gene>
    <name evidence="1" type="ORF">FRX31_015277</name>
</gene>
<reference evidence="1 2" key="1">
    <citation type="submission" date="2020-06" db="EMBL/GenBank/DDBJ databases">
        <title>Transcriptomic and genomic resources for Thalictrum thalictroides and T. hernandezii: Facilitating candidate gene discovery in an emerging model plant lineage.</title>
        <authorList>
            <person name="Arias T."/>
            <person name="Riano-Pachon D.M."/>
            <person name="Di Stilio V.S."/>
        </authorList>
    </citation>
    <scope>NUCLEOTIDE SEQUENCE [LARGE SCALE GENOMIC DNA]</scope>
    <source>
        <strain evidence="2">cv. WT478/WT964</strain>
        <tissue evidence="1">Leaves</tissue>
    </source>
</reference>
<proteinExistence type="predicted"/>